<dbReference type="InterPro" id="IPR031148">
    <property type="entry name" value="Plexin"/>
</dbReference>
<dbReference type="Gene3D" id="2.60.40.10">
    <property type="entry name" value="Immunoglobulins"/>
    <property type="match status" value="2"/>
</dbReference>
<organism evidence="2 3">
    <name type="scientific">Streptosporangium algeriense</name>
    <dbReference type="NCBI Taxonomy" id="1682748"/>
    <lineage>
        <taxon>Bacteria</taxon>
        <taxon>Bacillati</taxon>
        <taxon>Actinomycetota</taxon>
        <taxon>Actinomycetes</taxon>
        <taxon>Streptosporangiales</taxon>
        <taxon>Streptosporangiaceae</taxon>
        <taxon>Streptosporangium</taxon>
    </lineage>
</organism>
<dbReference type="InterPro" id="IPR013783">
    <property type="entry name" value="Ig-like_fold"/>
</dbReference>
<dbReference type="CDD" id="cd00102">
    <property type="entry name" value="IPT"/>
    <property type="match status" value="1"/>
</dbReference>
<evidence type="ECO:0000259" key="1">
    <source>
        <dbReference type="SMART" id="SM00429"/>
    </source>
</evidence>
<dbReference type="Pfam" id="PF01833">
    <property type="entry name" value="TIG"/>
    <property type="match status" value="1"/>
</dbReference>
<protein>
    <submittedName>
        <fullName evidence="2">IPT/TIG domain-containing protein</fullName>
    </submittedName>
</protein>
<gene>
    <name evidence="2" type="ORF">ACFQ08_38655</name>
</gene>
<dbReference type="EMBL" id="JBHTHX010002481">
    <property type="protein sequence ID" value="MFD0890499.1"/>
    <property type="molecule type" value="Genomic_DNA"/>
</dbReference>
<proteinExistence type="predicted"/>
<dbReference type="InterPro" id="IPR002909">
    <property type="entry name" value="IPT_dom"/>
</dbReference>
<accession>A0ABW3E5L1</accession>
<feature type="domain" description="IPT/TIG" evidence="1">
    <location>
        <begin position="37"/>
        <end position="122"/>
    </location>
</feature>
<dbReference type="InterPro" id="IPR014756">
    <property type="entry name" value="Ig_E-set"/>
</dbReference>
<dbReference type="SMART" id="SM00429">
    <property type="entry name" value="IPT"/>
    <property type="match status" value="1"/>
</dbReference>
<feature type="non-terminal residue" evidence="2">
    <location>
        <position position="1"/>
    </location>
</feature>
<keyword evidence="3" id="KW-1185">Reference proteome</keyword>
<dbReference type="Proteomes" id="UP001597024">
    <property type="component" value="Unassembled WGS sequence"/>
</dbReference>
<reference evidence="3" key="1">
    <citation type="journal article" date="2019" name="Int. J. Syst. Evol. Microbiol.">
        <title>The Global Catalogue of Microorganisms (GCM) 10K type strain sequencing project: providing services to taxonomists for standard genome sequencing and annotation.</title>
        <authorList>
            <consortium name="The Broad Institute Genomics Platform"/>
            <consortium name="The Broad Institute Genome Sequencing Center for Infectious Disease"/>
            <person name="Wu L."/>
            <person name="Ma J."/>
        </authorList>
    </citation>
    <scope>NUCLEOTIDE SEQUENCE [LARGE SCALE GENOMIC DNA]</scope>
    <source>
        <strain evidence="3">CCUG 62974</strain>
    </source>
</reference>
<evidence type="ECO:0000313" key="2">
    <source>
        <dbReference type="EMBL" id="MFD0890499.1"/>
    </source>
</evidence>
<dbReference type="SUPFAM" id="SSF81296">
    <property type="entry name" value="E set domains"/>
    <property type="match status" value="1"/>
</dbReference>
<evidence type="ECO:0000313" key="3">
    <source>
        <dbReference type="Proteomes" id="UP001597024"/>
    </source>
</evidence>
<dbReference type="PANTHER" id="PTHR22625">
    <property type="entry name" value="PLEXIN"/>
    <property type="match status" value="1"/>
</dbReference>
<dbReference type="PANTHER" id="PTHR22625:SF70">
    <property type="entry name" value="PLEXIN A, ISOFORM A"/>
    <property type="match status" value="1"/>
</dbReference>
<sequence length="225" mass="22342">TVTSPATTTTGAVDVKVTTPYGTSATTSAGKFTYVKPPAVTGISPASGPVAGGTSVTITGTDLTGATAVAFGSTAATSFTVDSDTSITVTSPATTTTGAVDVKVTTPYGTSATTNDGKFTYTKDTTKLEAQPLLFSVGGGVINVNLHPSATLTDTTTGQPLAGQSVTFKVGTHTVCTDTTNSSGVASCYGLIPLTTILLHLSYTATFTGTPALEAATDTAGLIQH</sequence>
<comment type="caution">
    <text evidence="2">The sequence shown here is derived from an EMBL/GenBank/DDBJ whole genome shotgun (WGS) entry which is preliminary data.</text>
</comment>
<name>A0ABW3E5L1_9ACTN</name>